<sequence>MTIKKLFIYRLLSIFRSLKRIYKDEIKTLLGQCGSQRRTHKAGRIGPVGELPGRGGHGQERMCGRCCDCGHRPAPGSIGAIPAQAVQRGPGNAHIVGRVQHDGAVQPARIEGDLGKALHQCRVHHQAHLRVEGERRHRSHHAAGGGLGLLWRGQRGLAHAHGLGQALEVQLAVAGQHGQEQLGIARTGRIAALAEHGLGTLAGCRAPDFGDEVGAALGRVLDHAKARVLGLQQVNKGVEHGREHKKRTRRQVA</sequence>
<comment type="caution">
    <text evidence="1">The sequence shown here is derived from an EMBL/GenBank/DDBJ whole genome shotgun (WGS) entry which is preliminary data.</text>
</comment>
<evidence type="ECO:0000313" key="1">
    <source>
        <dbReference type="EMBL" id="OMP14142.1"/>
    </source>
</evidence>
<protein>
    <submittedName>
        <fullName evidence="1">Uncharacterized protein</fullName>
    </submittedName>
</protein>
<proteinExistence type="predicted"/>
<gene>
    <name evidence="1" type="ORF">COLO4_00256</name>
</gene>
<dbReference type="Proteomes" id="UP000187203">
    <property type="component" value="Unassembled WGS sequence"/>
</dbReference>
<dbReference type="EMBL" id="AWUE01001828">
    <property type="protein sequence ID" value="OMP14142.1"/>
    <property type="molecule type" value="Genomic_DNA"/>
</dbReference>
<organism evidence="1 2">
    <name type="scientific">Corchorus olitorius</name>
    <dbReference type="NCBI Taxonomy" id="93759"/>
    <lineage>
        <taxon>Eukaryota</taxon>
        <taxon>Viridiplantae</taxon>
        <taxon>Streptophyta</taxon>
        <taxon>Embryophyta</taxon>
        <taxon>Tracheophyta</taxon>
        <taxon>Spermatophyta</taxon>
        <taxon>Magnoliopsida</taxon>
        <taxon>eudicotyledons</taxon>
        <taxon>Gunneridae</taxon>
        <taxon>Pentapetalae</taxon>
        <taxon>rosids</taxon>
        <taxon>malvids</taxon>
        <taxon>Malvales</taxon>
        <taxon>Malvaceae</taxon>
        <taxon>Grewioideae</taxon>
        <taxon>Apeibeae</taxon>
        <taxon>Corchorus</taxon>
    </lineage>
</organism>
<keyword evidence="2" id="KW-1185">Reference proteome</keyword>
<accession>A0A1R3L476</accession>
<reference evidence="2" key="1">
    <citation type="submission" date="2013-09" db="EMBL/GenBank/DDBJ databases">
        <title>Corchorus olitorius genome sequencing.</title>
        <authorList>
            <person name="Alam M."/>
            <person name="Haque M.S."/>
            <person name="Islam M.S."/>
            <person name="Emdad E.M."/>
            <person name="Islam M.M."/>
            <person name="Ahmed B."/>
            <person name="Halim A."/>
            <person name="Hossen Q.M.M."/>
            <person name="Hossain M.Z."/>
            <person name="Ahmed R."/>
            <person name="Khan M.M."/>
            <person name="Islam R."/>
            <person name="Rashid M.M."/>
            <person name="Khan S.A."/>
            <person name="Rahman M.S."/>
            <person name="Alam M."/>
            <person name="Yahiya A.S."/>
            <person name="Khan M.S."/>
            <person name="Azam M.S."/>
            <person name="Haque T."/>
            <person name="Lashkar M.Z.H."/>
            <person name="Akhand A.I."/>
            <person name="Morshed G."/>
            <person name="Roy S."/>
            <person name="Uddin K.S."/>
            <person name="Rabeya T."/>
            <person name="Hossain A.S."/>
            <person name="Chowdhury A."/>
            <person name="Snigdha A.R."/>
            <person name="Mortoza M.S."/>
            <person name="Matin S.A."/>
            <person name="Hoque S.M.E."/>
            <person name="Islam M.K."/>
            <person name="Roy D.K."/>
            <person name="Haider R."/>
            <person name="Moosa M.M."/>
            <person name="Elias S.M."/>
            <person name="Hasan A.M."/>
            <person name="Jahan S."/>
            <person name="Shafiuddin M."/>
            <person name="Mahmood N."/>
            <person name="Shommy N.S."/>
        </authorList>
    </citation>
    <scope>NUCLEOTIDE SEQUENCE [LARGE SCALE GENOMIC DNA]</scope>
    <source>
        <strain evidence="2">cv. O-4</strain>
    </source>
</reference>
<dbReference type="AlphaFoldDB" id="A0A1R3L476"/>
<name>A0A1R3L476_9ROSI</name>
<evidence type="ECO:0000313" key="2">
    <source>
        <dbReference type="Proteomes" id="UP000187203"/>
    </source>
</evidence>